<keyword evidence="9" id="KW-1185">Reference proteome</keyword>
<evidence type="ECO:0000256" key="1">
    <source>
        <dbReference type="ARBA" id="ARBA00004496"/>
    </source>
</evidence>
<dbReference type="CDD" id="cd22405">
    <property type="entry name" value="KH-I_Vigilin_rpt1"/>
    <property type="match status" value="1"/>
</dbReference>
<protein>
    <recommendedName>
        <fullName evidence="7">K Homology domain-containing protein</fullName>
    </recommendedName>
</protein>
<feature type="domain" description="K Homology" evidence="7">
    <location>
        <begin position="1012"/>
        <end position="1081"/>
    </location>
</feature>
<dbReference type="Gene3D" id="3.30.1370.10">
    <property type="entry name" value="K Homology domain, type 1"/>
    <property type="match status" value="13"/>
</dbReference>
<dbReference type="PANTHER" id="PTHR10627:SF31">
    <property type="entry name" value="DODECA-SATELLITE-BINDING PROTEIN 1, ISOFORM A"/>
    <property type="match status" value="1"/>
</dbReference>
<gene>
    <name evidence="8" type="ORF">KUTeg_001536</name>
</gene>
<dbReference type="SMART" id="SM00322">
    <property type="entry name" value="KH"/>
    <property type="match status" value="12"/>
</dbReference>
<dbReference type="CDD" id="cd22411">
    <property type="entry name" value="KH-I_Vigilin_rpt8"/>
    <property type="match status" value="1"/>
</dbReference>
<dbReference type="CDD" id="cd22416">
    <property type="entry name" value="KH-I_Vigilin_rpt13"/>
    <property type="match status" value="1"/>
</dbReference>
<evidence type="ECO:0000256" key="4">
    <source>
        <dbReference type="ARBA" id="ARBA00022884"/>
    </source>
</evidence>
<sequence length="1155" mass="129685">MTMSSDMATDAEVVRNYDEEAYTPEPPSYDEAFPALKMGAVETPNSFPGAAESWSTKLSVRSSKQTQVFTVPLEERRYRDINEHSFGDDMEQAKICKEIMAKTGVSIEMSLAKDQSLTVVLNGKDQAVMKAKRELLRQLQTQASVQLKIPREHHRIILGKSGKKLQELELNTATKITIPRPEENSDIIRIVGTKEGLDKARHEIQIISDEQAKLAFERLPVPKNFHPFVCGPNNSKIKQLIDETGAKIHVPPPSVMKDEIVVSGEKEAVMKCKQIIMADFEEKRRKCQTVSVEVRKSQHKYVIGPRGSGIQEILGTTGVSVEIPPLDSPSETITLRGEQDKLGPALTLVYSKANSVVFAEVQAAAWLHRYVIGRKGATVQKITAEYPKVHVEFTEGQDKIVVEGPPDEVDDAVKCLQKVVDDLVVSRIKNDTGVAIKIPTDAENSNIIRIEGDPKGVAKAKQELLKMSQRMENEKTKDIIIEQRFHRSIIGAKGEKIKEVRDKFNQVQITFPDQGKKSDVVTLRGPKNDVDKCYTYMQKMREEMVASNYQAQVHIFKDFHKNIIGKGGSNIRKIREETDTRIDLPSENSDSDVIVITGKKPNVEQAKAMIESTQKELANIKEATIDIPHKFHNSIIGAKGRLIRAIMEECGGVIIRFPPEGSTSDKVTIRGPKADVENAKKQLLELTDEKQKQSFTVDIKAKPEYHRFLIGRAGSNIRKVREKTGARVIFPSEDDADQELITIIGKKESVEQAKVELESLIKNLDNVVEGEMNVDPKHHRYFVARRGEVLRQIADEYGGVTVSFPRSGVKSDKVVIKGSKDCVEGAKRRIQEIVSDLDSQVTVECVIPQQYHRTVMGTRGANVQEITKVHEVGIKFPDRPMNNANNTENQEPVVNGDVNGEAGHKSPKKTDIIIITGKPENCQAAKDALQALVPITEEITIPYDFHRFIIGQQGKDVRKMMREHDVNISVPPAEEHSDVVKVTGPPANVRNALLALTEKCDQLEREKEDREDMVTLEVKIDHRIHPRIIGQKGRNIKRIMEQFKVDIRFPREGDEDKDIIFISGAEDDIEDCKDHLLNIEEEFLQDIIDNEYMRELQQPPSRAEGGRYNKGPKDQGFVVRGAPWDVPDTNSTDDFPTFGSVVPPKPNQAWGPYKK</sequence>
<feature type="compositionally biased region" description="Basic and acidic residues" evidence="6">
    <location>
        <begin position="1104"/>
        <end position="1113"/>
    </location>
</feature>
<evidence type="ECO:0000256" key="2">
    <source>
        <dbReference type="ARBA" id="ARBA00022490"/>
    </source>
</evidence>
<feature type="domain" description="K Homology" evidence="7">
    <location>
        <begin position="547"/>
        <end position="615"/>
    </location>
</feature>
<accession>A0ABQ9FRQ9</accession>
<feature type="domain" description="K Homology" evidence="7">
    <location>
        <begin position="839"/>
        <end position="934"/>
    </location>
</feature>
<dbReference type="InterPro" id="IPR036612">
    <property type="entry name" value="KH_dom_type_1_sf"/>
</dbReference>
<dbReference type="SUPFAM" id="SSF54791">
    <property type="entry name" value="Eukaryotic type KH-domain (KH-domain type I)"/>
    <property type="match status" value="12"/>
</dbReference>
<proteinExistence type="predicted"/>
<evidence type="ECO:0000256" key="6">
    <source>
        <dbReference type="SAM" id="MobiDB-lite"/>
    </source>
</evidence>
<dbReference type="InterPro" id="IPR004087">
    <property type="entry name" value="KH_dom"/>
</dbReference>
<dbReference type="CDD" id="cd22413">
    <property type="entry name" value="KH-I_Vigilin_rpt10"/>
    <property type="match status" value="1"/>
</dbReference>
<evidence type="ECO:0000313" key="9">
    <source>
        <dbReference type="Proteomes" id="UP001217089"/>
    </source>
</evidence>
<feature type="domain" description="K Homology" evidence="7">
    <location>
        <begin position="619"/>
        <end position="688"/>
    </location>
</feature>
<dbReference type="CDD" id="cd22414">
    <property type="entry name" value="KH-I_Vigilin_rpt11"/>
    <property type="match status" value="1"/>
</dbReference>
<dbReference type="PROSITE" id="PS50084">
    <property type="entry name" value="KH_TYPE_1"/>
    <property type="match status" value="13"/>
</dbReference>
<dbReference type="Pfam" id="PF24668">
    <property type="entry name" value="KH_Vigilin"/>
    <property type="match status" value="1"/>
</dbReference>
<dbReference type="Pfam" id="PF00013">
    <property type="entry name" value="KH_1"/>
    <property type="match status" value="13"/>
</dbReference>
<feature type="domain" description="K Homology" evidence="7">
    <location>
        <begin position="286"/>
        <end position="354"/>
    </location>
</feature>
<evidence type="ECO:0000256" key="5">
    <source>
        <dbReference type="PROSITE-ProRule" id="PRU00117"/>
    </source>
</evidence>
<feature type="region of interest" description="Disordered" evidence="6">
    <location>
        <begin position="1098"/>
        <end position="1155"/>
    </location>
</feature>
<dbReference type="InterPro" id="IPR057778">
    <property type="entry name" value="KH_Vigilin_N"/>
</dbReference>
<keyword evidence="3" id="KW-0677">Repeat</keyword>
<name>A0ABQ9FRQ9_TEGGR</name>
<feature type="domain" description="K Homology" evidence="7">
    <location>
        <begin position="935"/>
        <end position="1001"/>
    </location>
</feature>
<comment type="subcellular location">
    <subcellularLocation>
        <location evidence="1">Cytoplasm</location>
    </subcellularLocation>
</comment>
<feature type="domain" description="K Homology" evidence="7">
    <location>
        <begin position="213"/>
        <end position="281"/>
    </location>
</feature>
<evidence type="ECO:0000256" key="3">
    <source>
        <dbReference type="ARBA" id="ARBA00022737"/>
    </source>
</evidence>
<dbReference type="CDD" id="cd22407">
    <property type="entry name" value="KH-I_Vigilin_rpt3"/>
    <property type="match status" value="1"/>
</dbReference>
<dbReference type="InterPro" id="IPR004088">
    <property type="entry name" value="KH_dom_type_1"/>
</dbReference>
<keyword evidence="2" id="KW-0963">Cytoplasm</keyword>
<organism evidence="8 9">
    <name type="scientific">Tegillarca granosa</name>
    <name type="common">Malaysian cockle</name>
    <name type="synonym">Anadara granosa</name>
    <dbReference type="NCBI Taxonomy" id="220873"/>
    <lineage>
        <taxon>Eukaryota</taxon>
        <taxon>Metazoa</taxon>
        <taxon>Spiralia</taxon>
        <taxon>Lophotrochozoa</taxon>
        <taxon>Mollusca</taxon>
        <taxon>Bivalvia</taxon>
        <taxon>Autobranchia</taxon>
        <taxon>Pteriomorphia</taxon>
        <taxon>Arcoida</taxon>
        <taxon>Arcoidea</taxon>
        <taxon>Arcidae</taxon>
        <taxon>Tegillarca</taxon>
    </lineage>
</organism>
<keyword evidence="4 5" id="KW-0694">RNA-binding</keyword>
<dbReference type="CDD" id="cd22412">
    <property type="entry name" value="KH-I_Vigilin_rpt9"/>
    <property type="match status" value="1"/>
</dbReference>
<evidence type="ECO:0000313" key="8">
    <source>
        <dbReference type="EMBL" id="KAJ8319949.1"/>
    </source>
</evidence>
<feature type="domain" description="K Homology" evidence="7">
    <location>
        <begin position="693"/>
        <end position="762"/>
    </location>
</feature>
<dbReference type="Proteomes" id="UP001217089">
    <property type="component" value="Unassembled WGS sequence"/>
</dbReference>
<reference evidence="8 9" key="1">
    <citation type="submission" date="2022-12" db="EMBL/GenBank/DDBJ databases">
        <title>Chromosome-level genome of Tegillarca granosa.</title>
        <authorList>
            <person name="Kim J."/>
        </authorList>
    </citation>
    <scope>NUCLEOTIDE SEQUENCE [LARGE SCALE GENOMIC DNA]</scope>
    <source>
        <strain evidence="8">Teg-2019</strain>
        <tissue evidence="8">Adductor muscle</tissue>
    </source>
</reference>
<comment type="caution">
    <text evidence="8">The sequence shown here is derived from an EMBL/GenBank/DDBJ whole genome shotgun (WGS) entry which is preliminary data.</text>
</comment>
<evidence type="ECO:0000259" key="7">
    <source>
        <dbReference type="SMART" id="SM00322"/>
    </source>
</evidence>
<dbReference type="EMBL" id="JARBDR010000141">
    <property type="protein sequence ID" value="KAJ8319949.1"/>
    <property type="molecule type" value="Genomic_DNA"/>
</dbReference>
<feature type="domain" description="K Homology" evidence="7">
    <location>
        <begin position="473"/>
        <end position="542"/>
    </location>
</feature>
<dbReference type="PANTHER" id="PTHR10627">
    <property type="entry name" value="SCP160"/>
    <property type="match status" value="1"/>
</dbReference>
<dbReference type="CDD" id="cd22415">
    <property type="entry name" value="KH-I_Vigilin_rpt12"/>
    <property type="match status" value="1"/>
</dbReference>
<dbReference type="CDD" id="cd22410">
    <property type="entry name" value="KH-I_Vigilin_rpt7"/>
    <property type="match status" value="1"/>
</dbReference>
<dbReference type="CDD" id="cd22408">
    <property type="entry name" value="KH-I_Vigilin_rpt4"/>
    <property type="match status" value="1"/>
</dbReference>
<dbReference type="CDD" id="cd22418">
    <property type="entry name" value="KH-I_Vigilin_rpt15"/>
    <property type="match status" value="1"/>
</dbReference>
<feature type="domain" description="K Homology" evidence="7">
    <location>
        <begin position="766"/>
        <end position="835"/>
    </location>
</feature>
<feature type="domain" description="K Homology" evidence="7">
    <location>
        <begin position="355"/>
        <end position="469"/>
    </location>
</feature>
<dbReference type="CDD" id="cd22409">
    <property type="entry name" value="KH-I_Vigilin_rpt5"/>
    <property type="match status" value="1"/>
</dbReference>
<dbReference type="CDD" id="cd22406">
    <property type="entry name" value="KH-I_Vigilin_rpt2"/>
    <property type="match status" value="1"/>
</dbReference>
<feature type="domain" description="K Homology" evidence="7">
    <location>
        <begin position="141"/>
        <end position="209"/>
    </location>
</feature>